<evidence type="ECO:0000313" key="3">
    <source>
        <dbReference type="EMBL" id="TWU16258.1"/>
    </source>
</evidence>
<feature type="compositionally biased region" description="Basic and acidic residues" evidence="1">
    <location>
        <begin position="455"/>
        <end position="468"/>
    </location>
</feature>
<dbReference type="InterPro" id="IPR008930">
    <property type="entry name" value="Terpenoid_cyclase/PrenylTrfase"/>
</dbReference>
<protein>
    <recommendedName>
        <fullName evidence="5">Prenyltransferase and squalene oxidase repeat protein</fullName>
    </recommendedName>
</protein>
<accession>A0A5C6BW90</accession>
<comment type="caution">
    <text evidence="3">The sequence shown here is derived from an EMBL/GenBank/DDBJ whole genome shotgun (WGS) entry which is preliminary data.</text>
</comment>
<gene>
    <name evidence="3" type="ORF">Poly21_34630</name>
</gene>
<dbReference type="SUPFAM" id="SSF48239">
    <property type="entry name" value="Terpenoid cyclases/Protein prenyltransferases"/>
    <property type="match status" value="1"/>
</dbReference>
<proteinExistence type="predicted"/>
<evidence type="ECO:0008006" key="5">
    <source>
        <dbReference type="Google" id="ProtNLM"/>
    </source>
</evidence>
<dbReference type="Gene3D" id="1.25.10.10">
    <property type="entry name" value="Leucine-rich Repeat Variant"/>
    <property type="match status" value="1"/>
</dbReference>
<feature type="region of interest" description="Disordered" evidence="1">
    <location>
        <begin position="447"/>
        <end position="468"/>
    </location>
</feature>
<dbReference type="EMBL" id="SJPU01000002">
    <property type="protein sequence ID" value="TWU16258.1"/>
    <property type="molecule type" value="Genomic_DNA"/>
</dbReference>
<name>A0A5C6BW90_9BACT</name>
<evidence type="ECO:0000256" key="2">
    <source>
        <dbReference type="SAM" id="SignalP"/>
    </source>
</evidence>
<feature type="signal peptide" evidence="2">
    <location>
        <begin position="1"/>
        <end position="34"/>
    </location>
</feature>
<dbReference type="AlphaFoldDB" id="A0A5C6BW90"/>
<keyword evidence="2" id="KW-0732">Signal</keyword>
<dbReference type="InterPro" id="IPR011989">
    <property type="entry name" value="ARM-like"/>
</dbReference>
<dbReference type="InterPro" id="IPR016024">
    <property type="entry name" value="ARM-type_fold"/>
</dbReference>
<dbReference type="Proteomes" id="UP000319908">
    <property type="component" value="Unassembled WGS sequence"/>
</dbReference>
<evidence type="ECO:0000313" key="4">
    <source>
        <dbReference type="Proteomes" id="UP000319908"/>
    </source>
</evidence>
<feature type="chain" id="PRO_5023000981" description="Prenyltransferase and squalene oxidase repeat protein" evidence="2">
    <location>
        <begin position="35"/>
        <end position="575"/>
    </location>
</feature>
<organism evidence="3 4">
    <name type="scientific">Allorhodopirellula heiligendammensis</name>
    <dbReference type="NCBI Taxonomy" id="2714739"/>
    <lineage>
        <taxon>Bacteria</taxon>
        <taxon>Pseudomonadati</taxon>
        <taxon>Planctomycetota</taxon>
        <taxon>Planctomycetia</taxon>
        <taxon>Pirellulales</taxon>
        <taxon>Pirellulaceae</taxon>
        <taxon>Allorhodopirellula</taxon>
    </lineage>
</organism>
<dbReference type="SUPFAM" id="SSF48371">
    <property type="entry name" value="ARM repeat"/>
    <property type="match status" value="1"/>
</dbReference>
<dbReference type="Gene3D" id="1.50.10.20">
    <property type="match status" value="1"/>
</dbReference>
<sequence>MFAFRPRMLRHALSLSLLIATLLTSIVPASKANAYSVDDPVVVNMVEGGMAGMLANVKAAPFYKLDLTYSGGHGELCLAGYAVMKVHHDKNNPVVRRGVEAALSFLNMLNNAQQRNFPGGENKTLYTVSTAVLVLAEVDRKKYRPQLKLYEKFLRQDRESHGGYSYPGDRKGDVSQTQYAVLALWTLDRAGIAVDYKGVQATIGWLLRVQDPSGGWPYLAEDPGSMTRIKQGGLTPSMAVAGGSALMIAADILEVWGEAMAEGKTGIVGLPKSVKLFQEDLVEDETSSDKPGYDPAPIRQAIDDCQRYLSISANSPDPAKVQSAWPYYQLYTLERYESFREVIMGDDYREMAGWYDIGVNYLKGKEQKGRGWPGQSYTTSSVSSSFAMLFLIRGTKKAIEQEAEGALRGGRELPGDTTKIRVDGGQIKGEPVAEAVTDLLDMLEGDDPSALEGKSLPEDMKLSDDPKTRKAQIGRLERLVRGSSSYQARRVAARVLGQSDEIRVVPSLIFALDDPDTRVRTYARDGLRFISRKFEGFDMKIEPGKRQDYGELRRAQREWRNWYLTMDPGYIFLTQ</sequence>
<reference evidence="3 4" key="1">
    <citation type="journal article" date="2020" name="Antonie Van Leeuwenhoek">
        <title>Rhodopirellula heiligendammensis sp. nov., Rhodopirellula pilleata sp. nov., and Rhodopirellula solitaria sp. nov. isolated from natural or artificial marine surfaces in Northern Germany and California, USA, and emended description of the genus Rhodopirellula.</title>
        <authorList>
            <person name="Kallscheuer N."/>
            <person name="Wiegand S."/>
            <person name="Jogler M."/>
            <person name="Boedeker C."/>
            <person name="Peeters S.H."/>
            <person name="Rast P."/>
            <person name="Heuer A."/>
            <person name="Jetten M.S.M."/>
            <person name="Rohde M."/>
            <person name="Jogler C."/>
        </authorList>
    </citation>
    <scope>NUCLEOTIDE SEQUENCE [LARGE SCALE GENOMIC DNA]</scope>
    <source>
        <strain evidence="3 4">Poly21</strain>
    </source>
</reference>
<keyword evidence="4" id="KW-1185">Reference proteome</keyword>
<evidence type="ECO:0000256" key="1">
    <source>
        <dbReference type="SAM" id="MobiDB-lite"/>
    </source>
</evidence>